<dbReference type="GO" id="GO:0046872">
    <property type="term" value="F:metal ion binding"/>
    <property type="evidence" value="ECO:0007669"/>
    <property type="project" value="UniProtKB-KW"/>
</dbReference>
<dbReference type="Pfam" id="PF03328">
    <property type="entry name" value="HpcH_HpaI"/>
    <property type="match status" value="1"/>
</dbReference>
<dbReference type="AlphaFoldDB" id="A0A4R3V4V6"/>
<dbReference type="InterPro" id="IPR015813">
    <property type="entry name" value="Pyrv/PenolPyrv_kinase-like_dom"/>
</dbReference>
<dbReference type="Proteomes" id="UP000294692">
    <property type="component" value="Unassembled WGS sequence"/>
</dbReference>
<dbReference type="PANTHER" id="PTHR30502">
    <property type="entry name" value="2-KETO-3-DEOXY-L-RHAMNONATE ALDOLASE"/>
    <property type="match status" value="1"/>
</dbReference>
<name>A0A4R3V4V6_9BURK</name>
<evidence type="ECO:0000313" key="5">
    <source>
        <dbReference type="EMBL" id="TCU98328.1"/>
    </source>
</evidence>
<evidence type="ECO:0000256" key="2">
    <source>
        <dbReference type="ARBA" id="ARBA00022723"/>
    </source>
</evidence>
<organism evidence="5 6">
    <name type="scientific">Paracandidimonas soli</name>
    <dbReference type="NCBI Taxonomy" id="1917182"/>
    <lineage>
        <taxon>Bacteria</taxon>
        <taxon>Pseudomonadati</taxon>
        <taxon>Pseudomonadota</taxon>
        <taxon>Betaproteobacteria</taxon>
        <taxon>Burkholderiales</taxon>
        <taxon>Alcaligenaceae</taxon>
        <taxon>Paracandidimonas</taxon>
    </lineage>
</organism>
<accession>A0A4R3V4V6</accession>
<gene>
    <name evidence="5" type="ORF">EV686_10525</name>
</gene>
<dbReference type="GO" id="GO:0016832">
    <property type="term" value="F:aldehyde-lyase activity"/>
    <property type="evidence" value="ECO:0007669"/>
    <property type="project" value="TreeGrafter"/>
</dbReference>
<protein>
    <submittedName>
        <fullName evidence="5">2-keto-3-deoxy-L-rhamnonate aldolase RhmA</fullName>
    </submittedName>
</protein>
<dbReference type="RefSeq" id="WP_132477001.1">
    <property type="nucleotide sequence ID" value="NZ_JBEBWM010000001.1"/>
</dbReference>
<dbReference type="OrthoDB" id="86160at2"/>
<feature type="domain" description="HpcH/HpaI aldolase/citrate lyase" evidence="4">
    <location>
        <begin position="28"/>
        <end position="243"/>
    </location>
</feature>
<dbReference type="SUPFAM" id="SSF51621">
    <property type="entry name" value="Phosphoenolpyruvate/pyruvate domain"/>
    <property type="match status" value="1"/>
</dbReference>
<reference evidence="5 6" key="1">
    <citation type="submission" date="2019-03" db="EMBL/GenBank/DDBJ databases">
        <title>Genomic Encyclopedia of Type Strains, Phase IV (KMG-IV): sequencing the most valuable type-strain genomes for metagenomic binning, comparative biology and taxonomic classification.</title>
        <authorList>
            <person name="Goeker M."/>
        </authorList>
    </citation>
    <scope>NUCLEOTIDE SEQUENCE [LARGE SCALE GENOMIC DNA]</scope>
    <source>
        <strain evidence="5 6">DSM 100048</strain>
    </source>
</reference>
<dbReference type="GO" id="GO:0005737">
    <property type="term" value="C:cytoplasm"/>
    <property type="evidence" value="ECO:0007669"/>
    <property type="project" value="TreeGrafter"/>
</dbReference>
<dbReference type="Gene3D" id="3.20.20.60">
    <property type="entry name" value="Phosphoenolpyruvate-binding domains"/>
    <property type="match status" value="1"/>
</dbReference>
<evidence type="ECO:0000313" key="6">
    <source>
        <dbReference type="Proteomes" id="UP000294692"/>
    </source>
</evidence>
<dbReference type="InterPro" id="IPR005000">
    <property type="entry name" value="Aldolase/citrate-lyase_domain"/>
</dbReference>
<comment type="similarity">
    <text evidence="1">Belongs to the HpcH/HpaI aldolase family.</text>
</comment>
<comment type="caution">
    <text evidence="5">The sequence shown here is derived from an EMBL/GenBank/DDBJ whole genome shotgun (WGS) entry which is preliminary data.</text>
</comment>
<evidence type="ECO:0000256" key="1">
    <source>
        <dbReference type="ARBA" id="ARBA00005568"/>
    </source>
</evidence>
<proteinExistence type="inferred from homology"/>
<sequence>MSEFALTNPVKQRLRAGDVALGMSVRLSRSPDIARIAKATGHDFLFIDTQHSIFNIESIGYMAQTALAIGIAPVVRVKSINDPDVSLLLDNGVTGIVYPDVNTAADARRAVDTCRFAPVGKRSVSGGYPHFDFRSVPLSQSVPELEEACLLVCMIETPEGLANIEEICATPGIDVIHMGTNDFAASIGKAGKFDDPEVVAAQARVIEVARKHGKYAGCGGNRNVERQIGAIRNGAQFVTTQTDASFLATAANQWVQGVREGLKSRG</sequence>
<keyword evidence="3" id="KW-0456">Lyase</keyword>
<keyword evidence="2" id="KW-0479">Metal-binding</keyword>
<evidence type="ECO:0000259" key="4">
    <source>
        <dbReference type="Pfam" id="PF03328"/>
    </source>
</evidence>
<dbReference type="InterPro" id="IPR040442">
    <property type="entry name" value="Pyrv_kinase-like_dom_sf"/>
</dbReference>
<dbReference type="InterPro" id="IPR050251">
    <property type="entry name" value="HpcH-HpaI_aldolase"/>
</dbReference>
<dbReference type="PANTHER" id="PTHR30502:SF0">
    <property type="entry name" value="PHOSPHOENOLPYRUVATE CARBOXYLASE FAMILY PROTEIN"/>
    <property type="match status" value="1"/>
</dbReference>
<keyword evidence="6" id="KW-1185">Reference proteome</keyword>
<evidence type="ECO:0000256" key="3">
    <source>
        <dbReference type="ARBA" id="ARBA00023239"/>
    </source>
</evidence>
<dbReference type="EMBL" id="SMBX01000005">
    <property type="protein sequence ID" value="TCU98328.1"/>
    <property type="molecule type" value="Genomic_DNA"/>
</dbReference>